<dbReference type="STRING" id="144026.SAMN04488568_10458"/>
<gene>
    <name evidence="4" type="ORF">SAMN04488568_10458</name>
</gene>
<evidence type="ECO:0000313" key="5">
    <source>
        <dbReference type="Proteomes" id="UP000199759"/>
    </source>
</evidence>
<name>A0A1G9PW47_9PROT</name>
<dbReference type="GO" id="GO:0042834">
    <property type="term" value="F:peptidoglycan binding"/>
    <property type="evidence" value="ECO:0007669"/>
    <property type="project" value="InterPro"/>
</dbReference>
<dbReference type="PANTHER" id="PTHR38687">
    <property type="entry name" value="CELL DIVISION PROTEIN DEDD-RELATED"/>
    <property type="match status" value="1"/>
</dbReference>
<dbReference type="Gene3D" id="3.30.70.1070">
    <property type="entry name" value="Sporulation related repeat"/>
    <property type="match status" value="1"/>
</dbReference>
<evidence type="ECO:0000256" key="2">
    <source>
        <dbReference type="SAM" id="Phobius"/>
    </source>
</evidence>
<dbReference type="Proteomes" id="UP000199759">
    <property type="component" value="Unassembled WGS sequence"/>
</dbReference>
<dbReference type="OrthoDB" id="8479416at2"/>
<keyword evidence="5" id="KW-1185">Reference proteome</keyword>
<dbReference type="PANTHER" id="PTHR38687:SF1">
    <property type="entry name" value="CELL DIVISION PROTEIN DEDD"/>
    <property type="match status" value="1"/>
</dbReference>
<keyword evidence="4" id="KW-0132">Cell division</keyword>
<evidence type="ECO:0000313" key="4">
    <source>
        <dbReference type="EMBL" id="SDM02984.1"/>
    </source>
</evidence>
<keyword evidence="4" id="KW-0131">Cell cycle</keyword>
<dbReference type="EMBL" id="FNHG01000004">
    <property type="protein sequence ID" value="SDM02984.1"/>
    <property type="molecule type" value="Genomic_DNA"/>
</dbReference>
<dbReference type="InterPro" id="IPR007730">
    <property type="entry name" value="SPOR-like_dom"/>
</dbReference>
<dbReference type="GO" id="GO:0032506">
    <property type="term" value="P:cytokinetic process"/>
    <property type="evidence" value="ECO:0007669"/>
    <property type="project" value="TreeGrafter"/>
</dbReference>
<dbReference type="InterPro" id="IPR052521">
    <property type="entry name" value="Cell_div_SPOR-domain"/>
</dbReference>
<feature type="compositionally biased region" description="Basic and acidic residues" evidence="1">
    <location>
        <begin position="96"/>
        <end position="110"/>
    </location>
</feature>
<dbReference type="RefSeq" id="WP_091767720.1">
    <property type="nucleotide sequence ID" value="NZ_FNHG01000004.1"/>
</dbReference>
<keyword evidence="2" id="KW-0472">Membrane</keyword>
<dbReference type="Pfam" id="PF05036">
    <property type="entry name" value="SPOR"/>
    <property type="match status" value="1"/>
</dbReference>
<protein>
    <submittedName>
        <fullName evidence="4">Cell division protein FtsN</fullName>
    </submittedName>
</protein>
<feature type="transmembrane region" description="Helical" evidence="2">
    <location>
        <begin position="35"/>
        <end position="55"/>
    </location>
</feature>
<keyword evidence="2" id="KW-1133">Transmembrane helix</keyword>
<dbReference type="InterPro" id="IPR036680">
    <property type="entry name" value="SPOR-like_sf"/>
</dbReference>
<evidence type="ECO:0000259" key="3">
    <source>
        <dbReference type="PROSITE" id="PS51724"/>
    </source>
</evidence>
<dbReference type="SUPFAM" id="SSF110997">
    <property type="entry name" value="Sporulation related repeat"/>
    <property type="match status" value="1"/>
</dbReference>
<dbReference type="GO" id="GO:0030428">
    <property type="term" value="C:cell septum"/>
    <property type="evidence" value="ECO:0007669"/>
    <property type="project" value="TreeGrafter"/>
</dbReference>
<keyword evidence="2" id="KW-0812">Transmembrane</keyword>
<feature type="compositionally biased region" description="Polar residues" evidence="1">
    <location>
        <begin position="133"/>
        <end position="143"/>
    </location>
</feature>
<evidence type="ECO:0000256" key="1">
    <source>
        <dbReference type="SAM" id="MobiDB-lite"/>
    </source>
</evidence>
<organism evidence="4 5">
    <name type="scientific">Maricaulis salignorans</name>
    <dbReference type="NCBI Taxonomy" id="144026"/>
    <lineage>
        <taxon>Bacteria</taxon>
        <taxon>Pseudomonadati</taxon>
        <taxon>Pseudomonadota</taxon>
        <taxon>Alphaproteobacteria</taxon>
        <taxon>Maricaulales</taxon>
        <taxon>Maricaulaceae</taxon>
        <taxon>Maricaulis</taxon>
    </lineage>
</organism>
<dbReference type="AlphaFoldDB" id="A0A1G9PW47"/>
<accession>A0A1G9PW47</accession>
<proteinExistence type="predicted"/>
<dbReference type="PROSITE" id="PS51724">
    <property type="entry name" value="SPOR"/>
    <property type="match status" value="1"/>
</dbReference>
<sequence>MTDQDDDARLGAYAPPTDEFATFDARDEDSRRGPLLLAAAFAVFVLFLAVVWSAYNQGLRESGRDGAPRLLANTEPYRERPLDPGGVQTPDTDMEVYDRLSGEDHTDEAVTTRPGPEEPLDESRPALRIETVTADQTGTQTEPDTARSPDVTPRQAPDRPEPARPEPERSAPSQPQRAEPEAPAPAPAREPEPAPAASGIAVDTSGEWVVQIASFRSQADAEAAWLAFRTRFSSIAAGVAPDVVEVDIPNRGIYHRLRIAAFASRDAAVAYCGRLQQGGQDCLVARR</sequence>
<feature type="domain" description="SPOR" evidence="3">
    <location>
        <begin position="202"/>
        <end position="287"/>
    </location>
</feature>
<feature type="compositionally biased region" description="Basic and acidic residues" evidence="1">
    <location>
        <begin position="156"/>
        <end position="169"/>
    </location>
</feature>
<feature type="region of interest" description="Disordered" evidence="1">
    <location>
        <begin position="61"/>
        <end position="199"/>
    </location>
</feature>
<dbReference type="GO" id="GO:0032153">
    <property type="term" value="C:cell division site"/>
    <property type="evidence" value="ECO:0007669"/>
    <property type="project" value="TreeGrafter"/>
</dbReference>
<reference evidence="4 5" key="1">
    <citation type="submission" date="2016-10" db="EMBL/GenBank/DDBJ databases">
        <authorList>
            <person name="de Groot N.N."/>
        </authorList>
    </citation>
    <scope>NUCLEOTIDE SEQUENCE [LARGE SCALE GENOMIC DNA]</scope>
    <source>
        <strain evidence="4 5">DSM 16077</strain>
    </source>
</reference>